<keyword evidence="2" id="KW-1185">Reference proteome</keyword>
<reference evidence="1 2" key="1">
    <citation type="journal article" date="2015" name="Genome Biol. Evol.">
        <title>Phylogenomic analyses indicate that early fungi evolved digesting cell walls of algal ancestors of land plants.</title>
        <authorList>
            <person name="Chang Y."/>
            <person name="Wang S."/>
            <person name="Sekimoto S."/>
            <person name="Aerts A.L."/>
            <person name="Choi C."/>
            <person name="Clum A."/>
            <person name="LaButti K.M."/>
            <person name="Lindquist E.A."/>
            <person name="Yee Ngan C."/>
            <person name="Ohm R.A."/>
            <person name="Salamov A.A."/>
            <person name="Grigoriev I.V."/>
            <person name="Spatafora J.W."/>
            <person name="Berbee M.L."/>
        </authorList>
    </citation>
    <scope>NUCLEOTIDE SEQUENCE [LARGE SCALE GENOMIC DNA]</scope>
    <source>
        <strain evidence="1 2">JEL478</strain>
    </source>
</reference>
<protein>
    <submittedName>
        <fullName evidence="1">Uncharacterized protein</fullName>
    </submittedName>
</protein>
<dbReference type="AlphaFoldDB" id="A0A139A7U9"/>
<dbReference type="Proteomes" id="UP000070544">
    <property type="component" value="Unassembled WGS sequence"/>
</dbReference>
<evidence type="ECO:0000313" key="2">
    <source>
        <dbReference type="Proteomes" id="UP000070544"/>
    </source>
</evidence>
<dbReference type="EMBL" id="KQ965784">
    <property type="protein sequence ID" value="KXS12837.1"/>
    <property type="molecule type" value="Genomic_DNA"/>
</dbReference>
<evidence type="ECO:0000313" key="1">
    <source>
        <dbReference type="EMBL" id="KXS12837.1"/>
    </source>
</evidence>
<accession>A0A139A7U9</accession>
<organism evidence="1 2">
    <name type="scientific">Gonapodya prolifera (strain JEL478)</name>
    <name type="common">Monoblepharis prolifera</name>
    <dbReference type="NCBI Taxonomy" id="1344416"/>
    <lineage>
        <taxon>Eukaryota</taxon>
        <taxon>Fungi</taxon>
        <taxon>Fungi incertae sedis</taxon>
        <taxon>Chytridiomycota</taxon>
        <taxon>Chytridiomycota incertae sedis</taxon>
        <taxon>Monoblepharidomycetes</taxon>
        <taxon>Monoblepharidales</taxon>
        <taxon>Gonapodyaceae</taxon>
        <taxon>Gonapodya</taxon>
    </lineage>
</organism>
<proteinExistence type="predicted"/>
<gene>
    <name evidence="1" type="ORF">M427DRAFT_389419</name>
</gene>
<name>A0A139A7U9_GONPJ</name>
<sequence length="71" mass="7984">MLCASLIITSLSWYTIHTPTHTFPNLTKVTPPYFEERKYHVGSCIASMCMGLRCKHASAKSWSQSGFCLLT</sequence>